<evidence type="ECO:0000256" key="5">
    <source>
        <dbReference type="ARBA" id="ARBA00046852"/>
    </source>
</evidence>
<accession>A0A9L0SKW6</accession>
<dbReference type="InterPro" id="IPR029267">
    <property type="entry name" value="FAM212"/>
</dbReference>
<reference evidence="8" key="3">
    <citation type="submission" date="2025-09" db="UniProtKB">
        <authorList>
            <consortium name="Ensembl"/>
        </authorList>
    </citation>
    <scope>IDENTIFICATION</scope>
    <source>
        <strain evidence="8">Thoroughbred</strain>
    </source>
</reference>
<dbReference type="Proteomes" id="UP000002281">
    <property type="component" value="Chromosome 16"/>
</dbReference>
<dbReference type="Gene3D" id="3.30.200.20">
    <property type="entry name" value="Phosphorylase Kinase, domain 1"/>
    <property type="match status" value="1"/>
</dbReference>
<keyword evidence="9" id="KW-1185">Reference proteome</keyword>
<comment type="subcellular location">
    <subcellularLocation>
        <location evidence="1">Nucleus</location>
    </subcellularLocation>
</comment>
<organism evidence="8 9">
    <name type="scientific">Equus caballus</name>
    <name type="common">Horse</name>
    <dbReference type="NCBI Taxonomy" id="9796"/>
    <lineage>
        <taxon>Eukaryota</taxon>
        <taxon>Metazoa</taxon>
        <taxon>Chordata</taxon>
        <taxon>Craniata</taxon>
        <taxon>Vertebrata</taxon>
        <taxon>Euteleostomi</taxon>
        <taxon>Mammalia</taxon>
        <taxon>Eutheria</taxon>
        <taxon>Laurasiatheria</taxon>
        <taxon>Perissodactyla</taxon>
        <taxon>Equidae</taxon>
        <taxon>Equus</taxon>
    </lineage>
</organism>
<comment type="subunit">
    <text evidence="5">Interacts with PAK4.</text>
</comment>
<dbReference type="Pfam" id="PF15342">
    <property type="entry name" value="FAM212"/>
    <property type="match status" value="1"/>
</dbReference>
<reference evidence="8 9" key="1">
    <citation type="journal article" date="2009" name="Science">
        <title>Genome sequence, comparative analysis, and population genetics of the domestic horse.</title>
        <authorList>
            <consortium name="Broad Institute Genome Sequencing Platform"/>
            <consortium name="Broad Institute Whole Genome Assembly Team"/>
            <person name="Wade C.M."/>
            <person name="Giulotto E."/>
            <person name="Sigurdsson S."/>
            <person name="Zoli M."/>
            <person name="Gnerre S."/>
            <person name="Imsland F."/>
            <person name="Lear T.L."/>
            <person name="Adelson D.L."/>
            <person name="Bailey E."/>
            <person name="Bellone R.R."/>
            <person name="Bloecker H."/>
            <person name="Distl O."/>
            <person name="Edgar R.C."/>
            <person name="Garber M."/>
            <person name="Leeb T."/>
            <person name="Mauceli E."/>
            <person name="MacLeod J.N."/>
            <person name="Penedo M.C.T."/>
            <person name="Raison J.M."/>
            <person name="Sharpe T."/>
            <person name="Vogel J."/>
            <person name="Andersson L."/>
            <person name="Antczak D.F."/>
            <person name="Biagi T."/>
            <person name="Binns M.M."/>
            <person name="Chowdhary B.P."/>
            <person name="Coleman S.J."/>
            <person name="Della Valle G."/>
            <person name="Fryc S."/>
            <person name="Guerin G."/>
            <person name="Hasegawa T."/>
            <person name="Hill E.W."/>
            <person name="Jurka J."/>
            <person name="Kiialainen A."/>
            <person name="Lindgren G."/>
            <person name="Liu J."/>
            <person name="Magnani E."/>
            <person name="Mickelson J.R."/>
            <person name="Murray J."/>
            <person name="Nergadze S.G."/>
            <person name="Onofrio R."/>
            <person name="Pedroni S."/>
            <person name="Piras M.F."/>
            <person name="Raudsepp T."/>
            <person name="Rocchi M."/>
            <person name="Roeed K.H."/>
            <person name="Ryder O.A."/>
            <person name="Searle S."/>
            <person name="Skow L."/>
            <person name="Swinburne J.E."/>
            <person name="Syvaenen A.C."/>
            <person name="Tozaki T."/>
            <person name="Valberg S.J."/>
            <person name="Vaudin M."/>
            <person name="White J.R."/>
            <person name="Zody M.C."/>
            <person name="Lander E.S."/>
            <person name="Lindblad-Toh K."/>
        </authorList>
    </citation>
    <scope>NUCLEOTIDE SEQUENCE [LARGE SCALE GENOMIC DNA]</scope>
    <source>
        <strain evidence="8 9">Thoroughbred</strain>
    </source>
</reference>
<dbReference type="InterPro" id="IPR039201">
    <property type="entry name" value="Inka"/>
</dbReference>
<reference evidence="8" key="2">
    <citation type="submission" date="2025-08" db="UniProtKB">
        <authorList>
            <consortium name="Ensembl"/>
        </authorList>
    </citation>
    <scope>IDENTIFICATION</scope>
    <source>
        <strain evidence="8">Thoroughbred</strain>
    </source>
</reference>
<feature type="region of interest" description="Disordered" evidence="6">
    <location>
        <begin position="88"/>
        <end position="143"/>
    </location>
</feature>
<dbReference type="PANTHER" id="PTHR28615:SF1">
    <property type="entry name" value="PAK4-INHIBITOR INKA1"/>
    <property type="match status" value="1"/>
</dbReference>
<feature type="region of interest" description="Disordered" evidence="6">
    <location>
        <begin position="267"/>
        <end position="302"/>
    </location>
</feature>
<dbReference type="PANTHER" id="PTHR28615">
    <property type="entry name" value="PAK4-INHIBITOR INKA1-RELATED"/>
    <property type="match status" value="1"/>
</dbReference>
<evidence type="ECO:0000313" key="9">
    <source>
        <dbReference type="Proteomes" id="UP000002281"/>
    </source>
</evidence>
<comment type="similarity">
    <text evidence="2">Belongs to the INKA family.</text>
</comment>
<dbReference type="AlphaFoldDB" id="A0A9L0SKW6"/>
<evidence type="ECO:0000256" key="4">
    <source>
        <dbReference type="ARBA" id="ARBA00045406"/>
    </source>
</evidence>
<name>A0A9L0SKW6_HORSE</name>
<feature type="domain" description="FAM212" evidence="7">
    <location>
        <begin position="296"/>
        <end position="351"/>
    </location>
</feature>
<evidence type="ECO:0000259" key="7">
    <source>
        <dbReference type="Pfam" id="PF15342"/>
    </source>
</evidence>
<dbReference type="GeneTree" id="ENSGT00530000063849"/>
<evidence type="ECO:0000313" key="8">
    <source>
        <dbReference type="Ensembl" id="ENSECAP00000075586.1"/>
    </source>
</evidence>
<keyword evidence="3" id="KW-0539">Nucleus</keyword>
<evidence type="ECO:0000256" key="2">
    <source>
        <dbReference type="ARBA" id="ARBA00008302"/>
    </source>
</evidence>
<proteinExistence type="inferred from homology"/>
<dbReference type="GO" id="GO:0030291">
    <property type="term" value="F:protein serine/threonine kinase inhibitor activity"/>
    <property type="evidence" value="ECO:0000318"/>
    <property type="project" value="GO_Central"/>
</dbReference>
<feature type="region of interest" description="Disordered" evidence="6">
    <location>
        <begin position="1"/>
        <end position="25"/>
    </location>
</feature>
<protein>
    <submittedName>
        <fullName evidence="8">Inka box actin regulator 1</fullName>
    </submittedName>
</protein>
<evidence type="ECO:0000256" key="3">
    <source>
        <dbReference type="ARBA" id="ARBA00023242"/>
    </source>
</evidence>
<dbReference type="GO" id="GO:0019901">
    <property type="term" value="F:protein kinase binding"/>
    <property type="evidence" value="ECO:0000318"/>
    <property type="project" value="GO_Central"/>
</dbReference>
<evidence type="ECO:0000256" key="1">
    <source>
        <dbReference type="ARBA" id="ARBA00004123"/>
    </source>
</evidence>
<sequence>EGLDPSRHFQGLSRPALGADSVGRAPSGPLYCRVRRLGALCPHLGASGDPARSPDPCGRGRISILGKIGKLRLPRGSDLSWVTQQTQSQLNSPRCLGVPGRPHPAYSYSPAPPPEPERNEEWALGSPTRRGPRGGATLAPPRPYWLRRQGRGAAARCWGGGGWSYGERGAAEQGGGRGCRWPAGRALSAQLPLEFEELAGLAGAPARACTALGLTAFWASSAGNWGVALGGPREHALDWDSGFSEVSGSTWREEELPVLQHRAPPAWPSHRERLSASGVSLPRGASVASAPPAHRPRPKSTPDACLEHWRGLEGEDWTAALLSRGRSRQPLVLGDNCFADLVHNWMELPEAVGEGDVGGGPRARPRPPQFLLGLSEQLRRQLARARRAAMAGKRLSCPPRSEPELPADVSRFAALMSCRSRQPIICNDVISYL</sequence>
<dbReference type="GO" id="GO:0005634">
    <property type="term" value="C:nucleus"/>
    <property type="evidence" value="ECO:0000318"/>
    <property type="project" value="GO_Central"/>
</dbReference>
<evidence type="ECO:0000256" key="6">
    <source>
        <dbReference type="SAM" id="MobiDB-lite"/>
    </source>
</evidence>
<dbReference type="Ensembl" id="ENSECAT00000144778.1">
    <property type="protein sequence ID" value="ENSECAP00000075586.1"/>
    <property type="gene ID" value="ENSECAG00000015612.3"/>
</dbReference>
<comment type="function">
    <text evidence="4">Inhibitor of the serine/threonine-protein kinase PAK4. Acts by binding PAK4 in a substrate-like manner, inhibiting the protein kinase activity.</text>
</comment>